<protein>
    <submittedName>
        <fullName evidence="8">MipA/OmpV family protein</fullName>
    </submittedName>
</protein>
<name>A0A7Y0BS32_9SPHN</name>
<dbReference type="PANTHER" id="PTHR38776">
    <property type="entry name" value="MLTA-INTERACTING PROTEIN-RELATED"/>
    <property type="match status" value="1"/>
</dbReference>
<feature type="region of interest" description="Disordered" evidence="6">
    <location>
        <begin position="26"/>
        <end position="49"/>
    </location>
</feature>
<keyword evidence="5" id="KW-0998">Cell outer membrane</keyword>
<comment type="similarity">
    <text evidence="2">Belongs to the MipA/OmpV family.</text>
</comment>
<dbReference type="AlphaFoldDB" id="A0A7Y0BS32"/>
<sequence length="296" mass="31023">MRRRSALASRSLALIALLAGQTALAEDQPSGQSGPASPPAAALRGTPPGAQAQGWRLTVGIAPVLSPAWQGSKDMALSIFPDIRVNKGDTLFLSVRDGLGWNAINRDGWKAGPLVKIRFGRNERNGGSPFQIAGGSDALRGMGDVGVAGEAGGFVEKRFGPRMAWRARAELRQGFGGHEGLVGDVQIARTGRSGRLLYSVGPRATFAGRDYVQTYFGVDEAQAQRTGLAVSRPDGGLVSYGFGGTLTRPLTRRSAVTALAGIDRLGGEPAGSALIRERGRRTQVSLGLAYGLQFGL</sequence>
<gene>
    <name evidence="8" type="ORF">HHL27_17290</name>
</gene>
<reference evidence="8 9" key="1">
    <citation type="submission" date="2020-04" db="EMBL/GenBank/DDBJ databases">
        <title>Novosphingobium sp. TW-4 isolated from soil.</title>
        <authorList>
            <person name="Dahal R.H."/>
            <person name="Chaudhary D.K."/>
        </authorList>
    </citation>
    <scope>NUCLEOTIDE SEQUENCE [LARGE SCALE GENOMIC DNA]</scope>
    <source>
        <strain evidence="8 9">TW-4</strain>
    </source>
</reference>
<comment type="caution">
    <text evidence="8">The sequence shown here is derived from an EMBL/GenBank/DDBJ whole genome shotgun (WGS) entry which is preliminary data.</text>
</comment>
<dbReference type="GO" id="GO:0009279">
    <property type="term" value="C:cell outer membrane"/>
    <property type="evidence" value="ECO:0007669"/>
    <property type="project" value="UniProtKB-SubCell"/>
</dbReference>
<dbReference type="InterPro" id="IPR010583">
    <property type="entry name" value="MipA"/>
</dbReference>
<keyword evidence="9" id="KW-1185">Reference proteome</keyword>
<comment type="subcellular location">
    <subcellularLocation>
        <location evidence="1">Cell outer membrane</location>
    </subcellularLocation>
</comment>
<evidence type="ECO:0000256" key="6">
    <source>
        <dbReference type="SAM" id="MobiDB-lite"/>
    </source>
</evidence>
<evidence type="ECO:0000256" key="4">
    <source>
        <dbReference type="ARBA" id="ARBA00023136"/>
    </source>
</evidence>
<evidence type="ECO:0000313" key="8">
    <source>
        <dbReference type="EMBL" id="NML95433.1"/>
    </source>
</evidence>
<evidence type="ECO:0000256" key="3">
    <source>
        <dbReference type="ARBA" id="ARBA00022729"/>
    </source>
</evidence>
<feature type="compositionally biased region" description="Low complexity" evidence="6">
    <location>
        <begin position="28"/>
        <end position="42"/>
    </location>
</feature>
<dbReference type="Pfam" id="PF06629">
    <property type="entry name" value="MipA"/>
    <property type="match status" value="1"/>
</dbReference>
<evidence type="ECO:0000256" key="2">
    <source>
        <dbReference type="ARBA" id="ARBA00005722"/>
    </source>
</evidence>
<evidence type="ECO:0000256" key="7">
    <source>
        <dbReference type="SAM" id="SignalP"/>
    </source>
</evidence>
<keyword evidence="3 7" id="KW-0732">Signal</keyword>
<dbReference type="PANTHER" id="PTHR38776:SF1">
    <property type="entry name" value="MLTA-INTERACTING PROTEIN-RELATED"/>
    <property type="match status" value="1"/>
</dbReference>
<proteinExistence type="inferred from homology"/>
<evidence type="ECO:0000256" key="5">
    <source>
        <dbReference type="ARBA" id="ARBA00023237"/>
    </source>
</evidence>
<feature type="chain" id="PRO_5030648269" evidence="7">
    <location>
        <begin position="26"/>
        <end position="296"/>
    </location>
</feature>
<organism evidence="8 9">
    <name type="scientific">Novosphingobium olei</name>
    <dbReference type="NCBI Taxonomy" id="2728851"/>
    <lineage>
        <taxon>Bacteria</taxon>
        <taxon>Pseudomonadati</taxon>
        <taxon>Pseudomonadota</taxon>
        <taxon>Alphaproteobacteria</taxon>
        <taxon>Sphingomonadales</taxon>
        <taxon>Sphingomonadaceae</taxon>
        <taxon>Novosphingobium</taxon>
    </lineage>
</organism>
<dbReference type="Proteomes" id="UP000583556">
    <property type="component" value="Unassembled WGS sequence"/>
</dbReference>
<evidence type="ECO:0000313" key="9">
    <source>
        <dbReference type="Proteomes" id="UP000583556"/>
    </source>
</evidence>
<feature type="signal peptide" evidence="7">
    <location>
        <begin position="1"/>
        <end position="25"/>
    </location>
</feature>
<accession>A0A7Y0BS32</accession>
<keyword evidence="4" id="KW-0472">Membrane</keyword>
<evidence type="ECO:0000256" key="1">
    <source>
        <dbReference type="ARBA" id="ARBA00004442"/>
    </source>
</evidence>
<dbReference type="RefSeq" id="WP_169494635.1">
    <property type="nucleotide sequence ID" value="NZ_JABBGM010000009.1"/>
</dbReference>
<dbReference type="EMBL" id="JABBGM010000009">
    <property type="protein sequence ID" value="NML95433.1"/>
    <property type="molecule type" value="Genomic_DNA"/>
</dbReference>